<dbReference type="Gene3D" id="2.10.220.10">
    <property type="entry name" value="Hormone Receptor, Insulin-like Growth Factor Receptor 1, Chain A, domain 2"/>
    <property type="match status" value="1"/>
</dbReference>
<evidence type="ECO:0000256" key="11">
    <source>
        <dbReference type="SAM" id="SignalP"/>
    </source>
</evidence>
<dbReference type="SMART" id="SM00261">
    <property type="entry name" value="FU"/>
    <property type="match status" value="2"/>
</dbReference>
<comment type="subcellular location">
    <subcellularLocation>
        <location evidence="1">Secreted</location>
    </subcellularLocation>
</comment>
<dbReference type="SUPFAM" id="SSF82895">
    <property type="entry name" value="TSP-1 type 1 repeat"/>
    <property type="match status" value="1"/>
</dbReference>
<dbReference type="GO" id="GO:0016055">
    <property type="term" value="P:Wnt signaling pathway"/>
    <property type="evidence" value="ECO:0007669"/>
    <property type="project" value="UniProtKB-KW"/>
</dbReference>
<evidence type="ECO:0000256" key="8">
    <source>
        <dbReference type="ARBA" id="ARBA00023157"/>
    </source>
</evidence>
<evidence type="ECO:0000256" key="4">
    <source>
        <dbReference type="ARBA" id="ARBA00022606"/>
    </source>
</evidence>
<evidence type="ECO:0000256" key="7">
    <source>
        <dbReference type="ARBA" id="ARBA00022729"/>
    </source>
</evidence>
<sequence length="318" mass="35440">MQLGLVALALVMLSSLCSSSTENRHEHPALPKARRHKRVSTEGPPPCPKGCERCSEYNGCVKCKPKLFIFLERNDIRQIGVCLASCPMGYFGMRNPETNRCTQCKIENCEACFNRNFCTKCKEGFYSHRGRCHMTCPPGLTSTNGTMECIGQPVVECELSDWSAWGPCMKKNKTCGFKKGSHARLRQPLQTAPQALPASPPCGPQTERKKCVVEKMPCTRAREYRNYTGVDWVWLGSQTATDTKVPDFPACKQCRASVSQSDDGSGFCAMDLAQDQSLDQGCLFRRSLRREGDTDLMCFSRSPRRPAVQLLSRGLAQI</sequence>
<dbReference type="InterPro" id="IPR036383">
    <property type="entry name" value="TSP1_rpt_sf"/>
</dbReference>
<evidence type="ECO:0000256" key="6">
    <source>
        <dbReference type="ARBA" id="ARBA00022687"/>
    </source>
</evidence>
<dbReference type="InterPro" id="IPR006212">
    <property type="entry name" value="Furin_repeat"/>
</dbReference>
<accession>A0AA47NM59</accession>
<dbReference type="AlphaFoldDB" id="A0AA47NM59"/>
<feature type="signal peptide" evidence="11">
    <location>
        <begin position="1"/>
        <end position="19"/>
    </location>
</feature>
<dbReference type="Pfam" id="PF15913">
    <property type="entry name" value="Furin-like_2"/>
    <property type="match status" value="1"/>
</dbReference>
<keyword evidence="9" id="KW-0325">Glycoprotein</keyword>
<dbReference type="PANTHER" id="PTHR46987:SF5">
    <property type="entry name" value="R-SPONDIN-1"/>
    <property type="match status" value="1"/>
</dbReference>
<dbReference type="InterPro" id="IPR043601">
    <property type="entry name" value="Rspo_Fu-CRD_dom"/>
</dbReference>
<keyword evidence="3" id="KW-0964">Secreted</keyword>
<dbReference type="Proteomes" id="UP001174136">
    <property type="component" value="Unassembled WGS sequence"/>
</dbReference>
<evidence type="ECO:0000256" key="10">
    <source>
        <dbReference type="SAM" id="MobiDB-lite"/>
    </source>
</evidence>
<keyword evidence="14" id="KW-1185">Reference proteome</keyword>
<reference evidence="13" key="1">
    <citation type="journal article" date="2023" name="Front. Mar. Sci.">
        <title>A new Merluccius polli reference genome to investigate the effects of global change in West African waters.</title>
        <authorList>
            <person name="Mateo J.L."/>
            <person name="Blanco-Fernandez C."/>
            <person name="Garcia-Vazquez E."/>
            <person name="Machado-Schiaffino G."/>
        </authorList>
    </citation>
    <scope>NUCLEOTIDE SEQUENCE</scope>
    <source>
        <strain evidence="13">C29</strain>
        <tissue evidence="13">Fin</tissue>
    </source>
</reference>
<dbReference type="PANTHER" id="PTHR46987">
    <property type="entry name" value="NEUROHYPOPHYSIAL HORMONES, N-TERMINAL DOMAIN CONTAINING PROTEIN"/>
    <property type="match status" value="1"/>
</dbReference>
<keyword evidence="5" id="KW-0358">Heparin-binding</keyword>
<dbReference type="InterPro" id="IPR051514">
    <property type="entry name" value="R-spondin"/>
</dbReference>
<evidence type="ECO:0000313" key="14">
    <source>
        <dbReference type="Proteomes" id="UP001174136"/>
    </source>
</evidence>
<evidence type="ECO:0000256" key="1">
    <source>
        <dbReference type="ARBA" id="ARBA00004613"/>
    </source>
</evidence>
<dbReference type="EMBL" id="JAOPHQ010006542">
    <property type="protein sequence ID" value="KAK0131491.1"/>
    <property type="molecule type" value="Genomic_DNA"/>
</dbReference>
<evidence type="ECO:0000256" key="5">
    <source>
        <dbReference type="ARBA" id="ARBA00022674"/>
    </source>
</evidence>
<dbReference type="SUPFAM" id="SSF57184">
    <property type="entry name" value="Growth factor receptor domain"/>
    <property type="match status" value="1"/>
</dbReference>
<dbReference type="InterPro" id="IPR000884">
    <property type="entry name" value="TSP1_rpt"/>
</dbReference>
<keyword evidence="7 11" id="KW-0732">Signal</keyword>
<name>A0AA47NM59_MERPO</name>
<dbReference type="Gene3D" id="2.20.100.10">
    <property type="entry name" value="Thrombospondin type-1 (TSP1) repeat"/>
    <property type="match status" value="1"/>
</dbReference>
<evidence type="ECO:0000313" key="13">
    <source>
        <dbReference type="EMBL" id="KAK0131491.1"/>
    </source>
</evidence>
<feature type="chain" id="PRO_5041205506" evidence="11">
    <location>
        <begin position="20"/>
        <end position="318"/>
    </location>
</feature>
<evidence type="ECO:0000256" key="9">
    <source>
        <dbReference type="ARBA" id="ARBA00023180"/>
    </source>
</evidence>
<dbReference type="CDD" id="cd00064">
    <property type="entry name" value="FU"/>
    <property type="match status" value="1"/>
</dbReference>
<protein>
    <submittedName>
        <fullName evidence="13">R-spondin-1</fullName>
    </submittedName>
</protein>
<dbReference type="GO" id="GO:0005576">
    <property type="term" value="C:extracellular region"/>
    <property type="evidence" value="ECO:0007669"/>
    <property type="project" value="UniProtKB-SubCell"/>
</dbReference>
<evidence type="ECO:0000256" key="2">
    <source>
        <dbReference type="ARBA" id="ARBA00007308"/>
    </source>
</evidence>
<feature type="region of interest" description="Disordered" evidence="10">
    <location>
        <begin position="21"/>
        <end position="43"/>
    </location>
</feature>
<dbReference type="GO" id="GO:0008201">
    <property type="term" value="F:heparin binding"/>
    <property type="evidence" value="ECO:0007669"/>
    <property type="project" value="UniProtKB-KW"/>
</dbReference>
<comment type="caution">
    <text evidence="13">The sequence shown here is derived from an EMBL/GenBank/DDBJ whole genome shotgun (WGS) entry which is preliminary data.</text>
</comment>
<gene>
    <name evidence="13" type="primary">rspo1</name>
    <name evidence="13" type="ORF">N1851_033815</name>
</gene>
<comment type="similarity">
    <text evidence="2">Belongs to the R-spondin family.</text>
</comment>
<proteinExistence type="inferred from homology"/>
<keyword evidence="6" id="KW-0879">Wnt signaling pathway</keyword>
<keyword evidence="8" id="KW-1015">Disulfide bond</keyword>
<evidence type="ECO:0000259" key="12">
    <source>
        <dbReference type="Pfam" id="PF15913"/>
    </source>
</evidence>
<dbReference type="PROSITE" id="PS50092">
    <property type="entry name" value="TSP1"/>
    <property type="match status" value="1"/>
</dbReference>
<organism evidence="13 14">
    <name type="scientific">Merluccius polli</name>
    <name type="common">Benguela hake</name>
    <name type="synonym">Merluccius cadenati</name>
    <dbReference type="NCBI Taxonomy" id="89951"/>
    <lineage>
        <taxon>Eukaryota</taxon>
        <taxon>Metazoa</taxon>
        <taxon>Chordata</taxon>
        <taxon>Craniata</taxon>
        <taxon>Vertebrata</taxon>
        <taxon>Euteleostomi</taxon>
        <taxon>Actinopterygii</taxon>
        <taxon>Neopterygii</taxon>
        <taxon>Teleostei</taxon>
        <taxon>Neoteleostei</taxon>
        <taxon>Acanthomorphata</taxon>
        <taxon>Zeiogadaria</taxon>
        <taxon>Gadariae</taxon>
        <taxon>Gadiformes</taxon>
        <taxon>Gadoidei</taxon>
        <taxon>Merlucciidae</taxon>
        <taxon>Merluccius</taxon>
    </lineage>
</organism>
<evidence type="ECO:0000256" key="3">
    <source>
        <dbReference type="ARBA" id="ARBA00022525"/>
    </source>
</evidence>
<feature type="domain" description="R-spondin Fu-CRD" evidence="12">
    <location>
        <begin position="49"/>
        <end position="149"/>
    </location>
</feature>
<dbReference type="InterPro" id="IPR009030">
    <property type="entry name" value="Growth_fac_rcpt_cys_sf"/>
</dbReference>
<keyword evidence="4" id="KW-0716">Sensory transduction</keyword>